<accession>A0A2N5S6C2</accession>
<dbReference type="Proteomes" id="UP000235392">
    <property type="component" value="Unassembled WGS sequence"/>
</dbReference>
<protein>
    <submittedName>
        <fullName evidence="2">Uncharacterized protein</fullName>
    </submittedName>
</protein>
<feature type="compositionally biased region" description="Basic residues" evidence="1">
    <location>
        <begin position="54"/>
        <end position="66"/>
    </location>
</feature>
<evidence type="ECO:0000313" key="2">
    <source>
        <dbReference type="EMBL" id="PLW08768.1"/>
    </source>
</evidence>
<name>A0A2N5S6C2_9BASI</name>
<dbReference type="AlphaFoldDB" id="A0A2N5S6C2"/>
<dbReference type="EMBL" id="PGCI01001045">
    <property type="protein sequence ID" value="PLW08768.1"/>
    <property type="molecule type" value="Genomic_DNA"/>
</dbReference>
<evidence type="ECO:0000313" key="3">
    <source>
        <dbReference type="EMBL" id="PLW27284.1"/>
    </source>
</evidence>
<feature type="region of interest" description="Disordered" evidence="1">
    <location>
        <begin position="50"/>
        <end position="70"/>
    </location>
</feature>
<comment type="caution">
    <text evidence="2">The sequence shown here is derived from an EMBL/GenBank/DDBJ whole genome shotgun (WGS) entry which is preliminary data.</text>
</comment>
<evidence type="ECO:0000256" key="1">
    <source>
        <dbReference type="SAM" id="MobiDB-lite"/>
    </source>
</evidence>
<organism evidence="2 4">
    <name type="scientific">Puccinia coronata f. sp. avenae</name>
    <dbReference type="NCBI Taxonomy" id="200324"/>
    <lineage>
        <taxon>Eukaryota</taxon>
        <taxon>Fungi</taxon>
        <taxon>Dikarya</taxon>
        <taxon>Basidiomycota</taxon>
        <taxon>Pucciniomycotina</taxon>
        <taxon>Pucciniomycetes</taxon>
        <taxon>Pucciniales</taxon>
        <taxon>Pucciniaceae</taxon>
        <taxon>Puccinia</taxon>
    </lineage>
</organism>
<gene>
    <name evidence="3" type="ORF">PCASD_18827</name>
    <name evidence="2" type="ORF">PCASD_22379</name>
</gene>
<evidence type="ECO:0000313" key="4">
    <source>
        <dbReference type="Proteomes" id="UP000235392"/>
    </source>
</evidence>
<sequence length="101" mass="10991">MSEAPLELTRQGGLSDTASGTIVRCYVGQACPTGLSDMGSDHSVRSHIEQLLKKPARRRPARRAGLRRVGQMTCSPNDLLGEQHLRAARAALFLRSLSSDF</sequence>
<dbReference type="EMBL" id="PGCI01000415">
    <property type="protein sequence ID" value="PLW27284.1"/>
    <property type="molecule type" value="Genomic_DNA"/>
</dbReference>
<reference evidence="2 4" key="1">
    <citation type="submission" date="2017-11" db="EMBL/GenBank/DDBJ databases">
        <title>De novo assembly and phasing of dikaryotic genomes from two isolates of Puccinia coronata f. sp. avenae, the causal agent of oat crown rust.</title>
        <authorList>
            <person name="Miller M.E."/>
            <person name="Zhang Y."/>
            <person name="Omidvar V."/>
            <person name="Sperschneider J."/>
            <person name="Schwessinger B."/>
            <person name="Raley C."/>
            <person name="Palmer J.M."/>
            <person name="Garnica D."/>
            <person name="Upadhyaya N."/>
            <person name="Rathjen J."/>
            <person name="Taylor J.M."/>
            <person name="Park R.F."/>
            <person name="Dodds P.N."/>
            <person name="Hirsch C.D."/>
            <person name="Kianian S.F."/>
            <person name="Figueroa M."/>
        </authorList>
    </citation>
    <scope>NUCLEOTIDE SEQUENCE [LARGE SCALE GENOMIC DNA]</scope>
    <source>
        <strain evidence="2">12SD80</strain>
    </source>
</reference>
<proteinExistence type="predicted"/>